<evidence type="ECO:0000256" key="1">
    <source>
        <dbReference type="SAM" id="MobiDB-lite"/>
    </source>
</evidence>
<keyword evidence="3" id="KW-1185">Reference proteome</keyword>
<protein>
    <submittedName>
        <fullName evidence="2">Uncharacterized protein</fullName>
    </submittedName>
</protein>
<evidence type="ECO:0000313" key="2">
    <source>
        <dbReference type="EMBL" id="KAL3265481.1"/>
    </source>
</evidence>
<feature type="compositionally biased region" description="Basic and acidic residues" evidence="1">
    <location>
        <begin position="14"/>
        <end position="29"/>
    </location>
</feature>
<name>A0ABD2MH88_9CUCU</name>
<feature type="region of interest" description="Disordered" evidence="1">
    <location>
        <begin position="1"/>
        <end position="89"/>
    </location>
</feature>
<dbReference type="EMBL" id="JABFTP020000001">
    <property type="protein sequence ID" value="KAL3265481.1"/>
    <property type="molecule type" value="Genomic_DNA"/>
</dbReference>
<dbReference type="Proteomes" id="UP001516400">
    <property type="component" value="Unassembled WGS sequence"/>
</dbReference>
<evidence type="ECO:0000313" key="3">
    <source>
        <dbReference type="Proteomes" id="UP001516400"/>
    </source>
</evidence>
<accession>A0ABD2MH88</accession>
<feature type="compositionally biased region" description="Basic and acidic residues" evidence="1">
    <location>
        <begin position="50"/>
        <end position="73"/>
    </location>
</feature>
<reference evidence="2 3" key="1">
    <citation type="journal article" date="2021" name="BMC Biol.">
        <title>Horizontally acquired antibacterial genes associated with adaptive radiation of ladybird beetles.</title>
        <authorList>
            <person name="Li H.S."/>
            <person name="Tang X.F."/>
            <person name="Huang Y.H."/>
            <person name="Xu Z.Y."/>
            <person name="Chen M.L."/>
            <person name="Du X.Y."/>
            <person name="Qiu B.Y."/>
            <person name="Chen P.T."/>
            <person name="Zhang W."/>
            <person name="Slipinski A."/>
            <person name="Escalona H.E."/>
            <person name="Waterhouse R.M."/>
            <person name="Zwick A."/>
            <person name="Pang H."/>
        </authorList>
    </citation>
    <scope>NUCLEOTIDE SEQUENCE [LARGE SCALE GENOMIC DNA]</scope>
    <source>
        <strain evidence="2">SYSU2018</strain>
    </source>
</reference>
<feature type="compositionally biased region" description="Polar residues" evidence="1">
    <location>
        <begin position="1"/>
        <end position="13"/>
    </location>
</feature>
<sequence>MGSHIGNVSISLSERTESVQDSIRSEQHSMTKKTGRHPENWKANQKKERRQSGKEYMDRNGRILASRKIEGPCKETSNFKCPKQISGPH</sequence>
<organism evidence="2 3">
    <name type="scientific">Cryptolaemus montrouzieri</name>
    <dbReference type="NCBI Taxonomy" id="559131"/>
    <lineage>
        <taxon>Eukaryota</taxon>
        <taxon>Metazoa</taxon>
        <taxon>Ecdysozoa</taxon>
        <taxon>Arthropoda</taxon>
        <taxon>Hexapoda</taxon>
        <taxon>Insecta</taxon>
        <taxon>Pterygota</taxon>
        <taxon>Neoptera</taxon>
        <taxon>Endopterygota</taxon>
        <taxon>Coleoptera</taxon>
        <taxon>Polyphaga</taxon>
        <taxon>Cucujiformia</taxon>
        <taxon>Coccinelloidea</taxon>
        <taxon>Coccinellidae</taxon>
        <taxon>Scymninae</taxon>
        <taxon>Scymnini</taxon>
        <taxon>Cryptolaemus</taxon>
    </lineage>
</organism>
<gene>
    <name evidence="2" type="ORF">HHI36_009685</name>
</gene>
<proteinExistence type="predicted"/>
<dbReference type="AlphaFoldDB" id="A0ABD2MH88"/>
<comment type="caution">
    <text evidence="2">The sequence shown here is derived from an EMBL/GenBank/DDBJ whole genome shotgun (WGS) entry which is preliminary data.</text>
</comment>